<dbReference type="InterPro" id="IPR013240">
    <property type="entry name" value="DNA-dir_RNA_pol1_su_RPA34"/>
</dbReference>
<keyword evidence="1" id="KW-0808">Transferase</keyword>
<proteinExistence type="predicted"/>
<gene>
    <name evidence="3" type="ORF">D9613_003394</name>
</gene>
<comment type="caution">
    <text evidence="3">The sequence shown here is derived from an EMBL/GenBank/DDBJ whole genome shotgun (WGS) entry which is preliminary data.</text>
</comment>
<sequence length="496" mass="53736">MLLIYPYLPLSGLVARELVPHSKQIIGVDISDRAIAVFNDWASKQGISSEKMRGIAVELKGEEGELDGTKFDVITCTASYHHFEDINKMTKLLAFFLKPGGVLLITDMLKQEEKAVIPGKVFDHIVPHRHGLSEEGLKDAFEGAGLTTFALDHFSRVKIMGMESILFVASGKKPAAVYSSRSSSPPLQVLPDKKKKKKSTTASSTSMSKDKKKKDKASTSAAAAAGDAKNEGEDLNWAYAPPPGAVLLGKEDVDAGDFDWDRINNDENLELWLIRVPDSVKPKYLENIKIDVPSSSSKSALVGNVKRKHTSYDIWSVGDDNDNNDDEDNNNSTAPIIGGEEIKNLTCLLPRTSKKGKLYPAPKHISRHLIISVPPVTPSSETAVGASQLKNPPRPVYPPEVLKHRYVPFGANIKPAPTTTASNAMDVDVDVDADAEAELAQPSPKKKSKKSAAAATVVEETEEPADAKKSKGKKRKGEVADVAETPAKKSKKTKVA</sequence>
<dbReference type="PANTHER" id="PTHR43861:SF3">
    <property type="entry name" value="PUTATIVE (AFU_ORTHOLOGUE AFUA_2G14390)-RELATED"/>
    <property type="match status" value="1"/>
</dbReference>
<dbReference type="Gene3D" id="6.20.250.70">
    <property type="match status" value="1"/>
</dbReference>
<dbReference type="AlphaFoldDB" id="A0A8H4QP92"/>
<name>A0A8H4QP92_9AGAR</name>
<organism evidence="3 4">
    <name type="scientific">Agrocybe pediades</name>
    <dbReference type="NCBI Taxonomy" id="84607"/>
    <lineage>
        <taxon>Eukaryota</taxon>
        <taxon>Fungi</taxon>
        <taxon>Dikarya</taxon>
        <taxon>Basidiomycota</taxon>
        <taxon>Agaricomycotina</taxon>
        <taxon>Agaricomycetes</taxon>
        <taxon>Agaricomycetidae</taxon>
        <taxon>Agaricales</taxon>
        <taxon>Agaricineae</taxon>
        <taxon>Strophariaceae</taxon>
        <taxon>Agrocybe</taxon>
    </lineage>
</organism>
<dbReference type="InterPro" id="IPR029063">
    <property type="entry name" value="SAM-dependent_MTases_sf"/>
</dbReference>
<dbReference type="GO" id="GO:0016740">
    <property type="term" value="F:transferase activity"/>
    <property type="evidence" value="ECO:0007669"/>
    <property type="project" value="UniProtKB-KW"/>
</dbReference>
<dbReference type="Pfam" id="PF08208">
    <property type="entry name" value="RNA_polI_A34"/>
    <property type="match status" value="1"/>
</dbReference>
<reference evidence="3 4" key="1">
    <citation type="submission" date="2019-12" db="EMBL/GenBank/DDBJ databases">
        <authorList>
            <person name="Floudas D."/>
            <person name="Bentzer J."/>
            <person name="Ahren D."/>
            <person name="Johansson T."/>
            <person name="Persson P."/>
            <person name="Tunlid A."/>
        </authorList>
    </citation>
    <scope>NUCLEOTIDE SEQUENCE [LARGE SCALE GENOMIC DNA]</scope>
    <source>
        <strain evidence="3 4">CBS 102.39</strain>
    </source>
</reference>
<dbReference type="CDD" id="cd02440">
    <property type="entry name" value="AdoMet_MTases"/>
    <property type="match status" value="1"/>
</dbReference>
<protein>
    <submittedName>
        <fullName evidence="3">Uncharacterized protein</fullName>
    </submittedName>
</protein>
<feature type="region of interest" description="Disordered" evidence="2">
    <location>
        <begin position="434"/>
        <end position="496"/>
    </location>
</feature>
<dbReference type="GO" id="GO:0006360">
    <property type="term" value="P:transcription by RNA polymerase I"/>
    <property type="evidence" value="ECO:0007669"/>
    <property type="project" value="InterPro"/>
</dbReference>
<dbReference type="Proteomes" id="UP000521872">
    <property type="component" value="Unassembled WGS sequence"/>
</dbReference>
<evidence type="ECO:0000256" key="1">
    <source>
        <dbReference type="ARBA" id="ARBA00022679"/>
    </source>
</evidence>
<evidence type="ECO:0000313" key="3">
    <source>
        <dbReference type="EMBL" id="KAF4614611.1"/>
    </source>
</evidence>
<evidence type="ECO:0000256" key="2">
    <source>
        <dbReference type="SAM" id="MobiDB-lite"/>
    </source>
</evidence>
<dbReference type="Pfam" id="PF13489">
    <property type="entry name" value="Methyltransf_23"/>
    <property type="match status" value="1"/>
</dbReference>
<dbReference type="Gene3D" id="3.40.50.150">
    <property type="entry name" value="Vaccinia Virus protein VP39"/>
    <property type="match status" value="1"/>
</dbReference>
<dbReference type="PANTHER" id="PTHR43861">
    <property type="entry name" value="TRANS-ACONITATE 2-METHYLTRANSFERASE-RELATED"/>
    <property type="match status" value="1"/>
</dbReference>
<dbReference type="EMBL" id="JAACJL010000044">
    <property type="protein sequence ID" value="KAF4614611.1"/>
    <property type="molecule type" value="Genomic_DNA"/>
</dbReference>
<dbReference type="SUPFAM" id="SSF53335">
    <property type="entry name" value="S-adenosyl-L-methionine-dependent methyltransferases"/>
    <property type="match status" value="1"/>
</dbReference>
<feature type="region of interest" description="Disordered" evidence="2">
    <location>
        <begin position="178"/>
        <end position="227"/>
    </location>
</feature>
<accession>A0A8H4QP92</accession>
<keyword evidence="4" id="KW-1185">Reference proteome</keyword>
<evidence type="ECO:0000313" key="4">
    <source>
        <dbReference type="Proteomes" id="UP000521872"/>
    </source>
</evidence>
<feature type="compositionally biased region" description="Low complexity" evidence="2">
    <location>
        <begin position="218"/>
        <end position="227"/>
    </location>
</feature>